<keyword evidence="4 6" id="KW-0418">Kinase</keyword>
<organism evidence="8 9">
    <name type="scientific">Amycolatopsis cihanbeyliensis</name>
    <dbReference type="NCBI Taxonomy" id="1128664"/>
    <lineage>
        <taxon>Bacteria</taxon>
        <taxon>Bacillati</taxon>
        <taxon>Actinomycetota</taxon>
        <taxon>Actinomycetes</taxon>
        <taxon>Pseudonocardiales</taxon>
        <taxon>Pseudonocardiaceae</taxon>
        <taxon>Amycolatopsis</taxon>
    </lineage>
</organism>
<comment type="catalytic activity">
    <reaction evidence="5">
        <text>hydrogencarbonate + NH4(+) + ATP = carbamoyl phosphate + ADP + H2O + H(+)</text>
        <dbReference type="Rhea" id="RHEA:10152"/>
        <dbReference type="ChEBI" id="CHEBI:15377"/>
        <dbReference type="ChEBI" id="CHEBI:15378"/>
        <dbReference type="ChEBI" id="CHEBI:17544"/>
        <dbReference type="ChEBI" id="CHEBI:28938"/>
        <dbReference type="ChEBI" id="CHEBI:30616"/>
        <dbReference type="ChEBI" id="CHEBI:58228"/>
        <dbReference type="ChEBI" id="CHEBI:456216"/>
        <dbReference type="EC" id="2.7.2.2"/>
    </reaction>
</comment>
<evidence type="ECO:0000256" key="3">
    <source>
        <dbReference type="ARBA" id="ARBA00022679"/>
    </source>
</evidence>
<comment type="similarity">
    <text evidence="1 6">Belongs to the carbamate kinase family.</text>
</comment>
<dbReference type="InterPro" id="IPR003964">
    <property type="entry name" value="Carb_kinase"/>
</dbReference>
<evidence type="ECO:0000256" key="1">
    <source>
        <dbReference type="ARBA" id="ARBA00011066"/>
    </source>
</evidence>
<name>A0A542DE15_AMYCI</name>
<dbReference type="PANTHER" id="PTHR30409">
    <property type="entry name" value="CARBAMATE KINASE"/>
    <property type="match status" value="1"/>
</dbReference>
<dbReference type="FunFam" id="3.40.1160.10:FF:000007">
    <property type="entry name" value="Carbamate kinase"/>
    <property type="match status" value="1"/>
</dbReference>
<dbReference type="InterPro" id="IPR001048">
    <property type="entry name" value="Asp/Glu/Uridylate_kinase"/>
</dbReference>
<dbReference type="CDD" id="cd04235">
    <property type="entry name" value="AAK_CK"/>
    <property type="match status" value="1"/>
</dbReference>
<evidence type="ECO:0000256" key="5">
    <source>
        <dbReference type="ARBA" id="ARBA00048467"/>
    </source>
</evidence>
<dbReference type="NCBIfam" id="NF009008">
    <property type="entry name" value="PRK12354.1"/>
    <property type="match status" value="1"/>
</dbReference>
<dbReference type="Gene3D" id="3.40.1160.10">
    <property type="entry name" value="Acetylglutamate kinase-like"/>
    <property type="match status" value="1"/>
</dbReference>
<accession>A0A542DE15</accession>
<dbReference type="RefSeq" id="WP_141996144.1">
    <property type="nucleotide sequence ID" value="NZ_VFML01000001.1"/>
</dbReference>
<dbReference type="Pfam" id="PF00696">
    <property type="entry name" value="AA_kinase"/>
    <property type="match status" value="1"/>
</dbReference>
<dbReference type="PIRSF" id="PIRSF000723">
    <property type="entry name" value="Carbamate_kin"/>
    <property type="match status" value="1"/>
</dbReference>
<sequence>MSRLVIGIGGNALLRRGQRADAAVQQANLTVAVGSLAGLAAEHDVVLVHGNGPQVGMLALETSADRALERPYPLDVLVAETQGMIGYWLAAALGTALPGREVAAVLTQTLVDAEDPAFAWPTKFIGPGYDRAEAATVVAAHGWDLRRDGRQWRRVVPSPEPRDVAELGTIRRLVQAGAVVIAAGGGGVPVAVDADGNRRGVEAVVDKDLAAALLAERLDADALLLLTDVPAVYRDFGTPSARPVTEATAADLERLGLPDGSMGPKVEACRRFLTEQGRAAAIGELADAAAILAGTAGTRVLPEGGHNARCA</sequence>
<evidence type="ECO:0000256" key="6">
    <source>
        <dbReference type="PIRNR" id="PIRNR000723"/>
    </source>
</evidence>
<evidence type="ECO:0000313" key="9">
    <source>
        <dbReference type="Proteomes" id="UP000320876"/>
    </source>
</evidence>
<dbReference type="SUPFAM" id="SSF53633">
    <property type="entry name" value="Carbamate kinase-like"/>
    <property type="match status" value="1"/>
</dbReference>
<dbReference type="GO" id="GO:0005829">
    <property type="term" value="C:cytosol"/>
    <property type="evidence" value="ECO:0007669"/>
    <property type="project" value="TreeGrafter"/>
</dbReference>
<reference evidence="8 9" key="1">
    <citation type="submission" date="2019-06" db="EMBL/GenBank/DDBJ databases">
        <title>Sequencing the genomes of 1000 actinobacteria strains.</title>
        <authorList>
            <person name="Klenk H.-P."/>
        </authorList>
    </citation>
    <scope>NUCLEOTIDE SEQUENCE [LARGE SCALE GENOMIC DNA]</scope>
    <source>
        <strain evidence="8 9">DSM 45679</strain>
    </source>
</reference>
<dbReference type="PANTHER" id="PTHR30409:SF1">
    <property type="entry name" value="CARBAMATE KINASE-RELATED"/>
    <property type="match status" value="1"/>
</dbReference>
<evidence type="ECO:0000313" key="8">
    <source>
        <dbReference type="EMBL" id="TQJ01315.1"/>
    </source>
</evidence>
<feature type="domain" description="Aspartate/glutamate/uridylate kinase" evidence="7">
    <location>
        <begin position="3"/>
        <end position="281"/>
    </location>
</feature>
<proteinExistence type="inferred from homology"/>
<dbReference type="OrthoDB" id="9766717at2"/>
<dbReference type="PRINTS" id="PR01469">
    <property type="entry name" value="CARBMTKINASE"/>
</dbReference>
<protein>
    <recommendedName>
        <fullName evidence="2 6">Carbamate kinase</fullName>
    </recommendedName>
</protein>
<dbReference type="AlphaFoldDB" id="A0A542DE15"/>
<dbReference type="InterPro" id="IPR036393">
    <property type="entry name" value="AceGlu_kinase-like_sf"/>
</dbReference>
<evidence type="ECO:0000256" key="4">
    <source>
        <dbReference type="ARBA" id="ARBA00022777"/>
    </source>
</evidence>
<keyword evidence="3 6" id="KW-0808">Transferase</keyword>
<dbReference type="GO" id="GO:0019546">
    <property type="term" value="P:L-arginine deiminase pathway"/>
    <property type="evidence" value="ECO:0007669"/>
    <property type="project" value="TreeGrafter"/>
</dbReference>
<gene>
    <name evidence="8" type="ORF">FB471_0989</name>
</gene>
<keyword evidence="9" id="KW-1185">Reference proteome</keyword>
<dbReference type="GO" id="GO:0008804">
    <property type="term" value="F:carbamate kinase activity"/>
    <property type="evidence" value="ECO:0007669"/>
    <property type="project" value="UniProtKB-EC"/>
</dbReference>
<dbReference type="EMBL" id="VFML01000001">
    <property type="protein sequence ID" value="TQJ01315.1"/>
    <property type="molecule type" value="Genomic_DNA"/>
</dbReference>
<dbReference type="Proteomes" id="UP000320876">
    <property type="component" value="Unassembled WGS sequence"/>
</dbReference>
<evidence type="ECO:0000259" key="7">
    <source>
        <dbReference type="Pfam" id="PF00696"/>
    </source>
</evidence>
<evidence type="ECO:0000256" key="2">
    <source>
        <dbReference type="ARBA" id="ARBA00013070"/>
    </source>
</evidence>
<comment type="caution">
    <text evidence="8">The sequence shown here is derived from an EMBL/GenBank/DDBJ whole genome shotgun (WGS) entry which is preliminary data.</text>
</comment>